<comment type="pathway">
    <text evidence="5">Nucleotide-sugar biosynthesis; CMP-3-deoxy-D-manno-octulosonate biosynthesis; CMP-3-deoxy-D-manno-octulosonate from 3-deoxy-D-manno-octulosonate and CTP: step 1/1.</text>
</comment>
<evidence type="ECO:0000313" key="7">
    <source>
        <dbReference type="Proteomes" id="UP000252182"/>
    </source>
</evidence>
<dbReference type="RefSeq" id="WP_114563646.1">
    <property type="nucleotide sequence ID" value="NZ_CP031124.1"/>
</dbReference>
<dbReference type="GO" id="GO:0033468">
    <property type="term" value="P:CMP-keto-3-deoxy-D-manno-octulosonic acid biosynthetic process"/>
    <property type="evidence" value="ECO:0007669"/>
    <property type="project" value="UniProtKB-UniRule"/>
</dbReference>
<keyword evidence="7" id="KW-1185">Reference proteome</keyword>
<dbReference type="NCBIfam" id="NF003952">
    <property type="entry name" value="PRK05450.1-5"/>
    <property type="match status" value="1"/>
</dbReference>
<protein>
    <recommendedName>
        <fullName evidence="5">3-deoxy-manno-octulosonate cytidylyltransferase</fullName>
        <ecNumber evidence="5">2.7.7.38</ecNumber>
    </recommendedName>
    <alternativeName>
        <fullName evidence="5">CMP-2-keto-3-deoxyoctulosonic acid synthase</fullName>
        <shortName evidence="5">CKS</shortName>
        <shortName evidence="5">CMP-KDO synthase</shortName>
    </alternativeName>
</protein>
<evidence type="ECO:0000256" key="3">
    <source>
        <dbReference type="ARBA" id="ARBA00022695"/>
    </source>
</evidence>
<dbReference type="GO" id="GO:0005829">
    <property type="term" value="C:cytosol"/>
    <property type="evidence" value="ECO:0007669"/>
    <property type="project" value="TreeGrafter"/>
</dbReference>
<dbReference type="PANTHER" id="PTHR42866:SF2">
    <property type="entry name" value="3-DEOXY-MANNO-OCTULOSONATE CYTIDYLYLTRANSFERASE, MITOCHONDRIAL"/>
    <property type="match status" value="1"/>
</dbReference>
<keyword evidence="3 5" id="KW-0548">Nucleotidyltransferase</keyword>
<evidence type="ECO:0000256" key="1">
    <source>
        <dbReference type="ARBA" id="ARBA00004370"/>
    </source>
</evidence>
<sequence>MNHAFHVVIPARMGSTRFFGKPLVEIAGRAMVLRVVEQALAAGADSVIVATDHDDIFKCVTDAGYLAHMTDADHPSGTDRIAQVAVEKGWHDNDIVVNVQGDEPAIDPALVAAVAARLHASSDSVMSTAAHALSSAADFLNPNVVKVVLDDDNRALYFSRAPIPYPRDAMRATGGEPLTALPHDLPALRHMGIYAYRVGFLKQYGQLPVSILEQYESLEQLRVLANGHSIAVHVSDAAAAPGVDEPTDVALVEAYLQVRGGC</sequence>
<keyword evidence="4 5" id="KW-0448">Lipopolysaccharide biosynthesis</keyword>
<reference evidence="7" key="1">
    <citation type="submission" date="2018-07" db="EMBL/GenBank/DDBJ databases">
        <authorList>
            <person name="Kim H."/>
        </authorList>
    </citation>
    <scope>NUCLEOTIDE SEQUENCE [LARGE SCALE GENOMIC DNA]</scope>
    <source>
        <strain evidence="7">F02</strain>
    </source>
</reference>
<proteinExistence type="inferred from homology"/>
<dbReference type="PANTHER" id="PTHR42866">
    <property type="entry name" value="3-DEOXY-MANNO-OCTULOSONATE CYTIDYLYLTRANSFERASE"/>
    <property type="match status" value="1"/>
</dbReference>
<evidence type="ECO:0000256" key="4">
    <source>
        <dbReference type="ARBA" id="ARBA00022985"/>
    </source>
</evidence>
<dbReference type="SUPFAM" id="SSF53448">
    <property type="entry name" value="Nucleotide-diphospho-sugar transferases"/>
    <property type="match status" value="1"/>
</dbReference>
<dbReference type="Gene3D" id="3.90.550.10">
    <property type="entry name" value="Spore Coat Polysaccharide Biosynthesis Protein SpsA, Chain A"/>
    <property type="match status" value="1"/>
</dbReference>
<evidence type="ECO:0000313" key="6">
    <source>
        <dbReference type="EMBL" id="AXF86589.1"/>
    </source>
</evidence>
<dbReference type="UniPathway" id="UPA00358">
    <property type="reaction ID" value="UER00476"/>
</dbReference>
<dbReference type="NCBIfam" id="NF003950">
    <property type="entry name" value="PRK05450.1-3"/>
    <property type="match status" value="1"/>
</dbReference>
<organism evidence="6 7">
    <name type="scientific">Ephemeroptericola cinctiostellae</name>
    <dbReference type="NCBI Taxonomy" id="2268024"/>
    <lineage>
        <taxon>Bacteria</taxon>
        <taxon>Pseudomonadati</taxon>
        <taxon>Pseudomonadota</taxon>
        <taxon>Betaproteobacteria</taxon>
        <taxon>Burkholderiales</taxon>
        <taxon>Burkholderiaceae</taxon>
        <taxon>Ephemeroptericola</taxon>
    </lineage>
</organism>
<dbReference type="Proteomes" id="UP000252182">
    <property type="component" value="Chromosome"/>
</dbReference>
<dbReference type="GO" id="GO:0009103">
    <property type="term" value="P:lipopolysaccharide biosynthetic process"/>
    <property type="evidence" value="ECO:0007669"/>
    <property type="project" value="UniProtKB-UniRule"/>
</dbReference>
<dbReference type="EC" id="2.7.7.38" evidence="5"/>
<accession>A0A345DE01</accession>
<name>A0A345DE01_9BURK</name>
<dbReference type="Pfam" id="PF02348">
    <property type="entry name" value="CTP_transf_3"/>
    <property type="match status" value="1"/>
</dbReference>
<keyword evidence="5" id="KW-0963">Cytoplasm</keyword>
<comment type="subcellular location">
    <subcellularLocation>
        <location evidence="5">Cytoplasm</location>
    </subcellularLocation>
    <subcellularLocation>
        <location evidence="1">Membrane</location>
    </subcellularLocation>
</comment>
<comment type="similarity">
    <text evidence="5">Belongs to the KdsB family.</text>
</comment>
<dbReference type="NCBIfam" id="TIGR00466">
    <property type="entry name" value="kdsB"/>
    <property type="match status" value="1"/>
</dbReference>
<evidence type="ECO:0000256" key="2">
    <source>
        <dbReference type="ARBA" id="ARBA00022679"/>
    </source>
</evidence>
<evidence type="ECO:0000256" key="5">
    <source>
        <dbReference type="HAMAP-Rule" id="MF_00057"/>
    </source>
</evidence>
<dbReference type="EMBL" id="CP031124">
    <property type="protein sequence ID" value="AXF86589.1"/>
    <property type="molecule type" value="Genomic_DNA"/>
</dbReference>
<dbReference type="InterPro" id="IPR004528">
    <property type="entry name" value="KdsB"/>
</dbReference>
<dbReference type="CDD" id="cd02517">
    <property type="entry name" value="CMP-KDO-Synthetase"/>
    <property type="match status" value="1"/>
</dbReference>
<dbReference type="HAMAP" id="MF_00057">
    <property type="entry name" value="KdsB"/>
    <property type="match status" value="1"/>
</dbReference>
<dbReference type="GO" id="GO:0008690">
    <property type="term" value="F:3-deoxy-manno-octulosonate cytidylyltransferase activity"/>
    <property type="evidence" value="ECO:0007669"/>
    <property type="project" value="UniProtKB-UniRule"/>
</dbReference>
<dbReference type="FunFam" id="3.90.550.10:FF:000011">
    <property type="entry name" value="3-deoxy-manno-octulosonate cytidylyltransferase"/>
    <property type="match status" value="1"/>
</dbReference>
<comment type="function">
    <text evidence="5">Activates KDO (a required 8-carbon sugar) for incorporation into bacterial lipopolysaccharide in Gram-negative bacteria.</text>
</comment>
<dbReference type="GO" id="GO:0016020">
    <property type="term" value="C:membrane"/>
    <property type="evidence" value="ECO:0007669"/>
    <property type="project" value="UniProtKB-SubCell"/>
</dbReference>
<dbReference type="InterPro" id="IPR029044">
    <property type="entry name" value="Nucleotide-diphossugar_trans"/>
</dbReference>
<dbReference type="InterPro" id="IPR003329">
    <property type="entry name" value="Cytidylyl_trans"/>
</dbReference>
<dbReference type="AlphaFoldDB" id="A0A345DE01"/>
<dbReference type="OrthoDB" id="9815559at2"/>
<keyword evidence="2 5" id="KW-0808">Transferase</keyword>
<gene>
    <name evidence="5 6" type="primary">kdsB</name>
    <name evidence="6" type="ORF">DTO96_102344</name>
</gene>
<dbReference type="KEGG" id="hyf:DTO96_102344"/>
<comment type="catalytic activity">
    <reaction evidence="5">
        <text>3-deoxy-alpha-D-manno-oct-2-ulosonate + CTP = CMP-3-deoxy-beta-D-manno-octulosonate + diphosphate</text>
        <dbReference type="Rhea" id="RHEA:23448"/>
        <dbReference type="ChEBI" id="CHEBI:33019"/>
        <dbReference type="ChEBI" id="CHEBI:37563"/>
        <dbReference type="ChEBI" id="CHEBI:85986"/>
        <dbReference type="ChEBI" id="CHEBI:85987"/>
        <dbReference type="EC" id="2.7.7.38"/>
    </reaction>
</comment>